<dbReference type="eggNOG" id="ENOG502SRPY">
    <property type="taxonomic scope" value="Eukaryota"/>
</dbReference>
<dbReference type="RefSeq" id="XP_001013123.2">
    <property type="nucleotide sequence ID" value="XM_001013123.2"/>
</dbReference>
<name>I7LUE1_TETTS</name>
<evidence type="ECO:0000256" key="1">
    <source>
        <dbReference type="SAM" id="Coils"/>
    </source>
</evidence>
<protein>
    <submittedName>
        <fullName evidence="3">Uncharacterized protein</fullName>
    </submittedName>
</protein>
<evidence type="ECO:0000313" key="4">
    <source>
        <dbReference type="Proteomes" id="UP000009168"/>
    </source>
</evidence>
<organism evidence="3 4">
    <name type="scientific">Tetrahymena thermophila (strain SB210)</name>
    <dbReference type="NCBI Taxonomy" id="312017"/>
    <lineage>
        <taxon>Eukaryota</taxon>
        <taxon>Sar</taxon>
        <taxon>Alveolata</taxon>
        <taxon>Ciliophora</taxon>
        <taxon>Intramacronucleata</taxon>
        <taxon>Oligohymenophorea</taxon>
        <taxon>Hymenostomatida</taxon>
        <taxon>Tetrahymenina</taxon>
        <taxon>Tetrahymenidae</taxon>
        <taxon>Tetrahymena</taxon>
    </lineage>
</organism>
<accession>I7LUE1</accession>
<feature type="compositionally biased region" description="Polar residues" evidence="2">
    <location>
        <begin position="220"/>
        <end position="244"/>
    </location>
</feature>
<keyword evidence="4" id="KW-1185">Reference proteome</keyword>
<dbReference type="GeneID" id="7833284"/>
<evidence type="ECO:0000313" key="3">
    <source>
        <dbReference type="EMBL" id="EAR92878.2"/>
    </source>
</evidence>
<proteinExistence type="predicted"/>
<sequence>MNSSTINRSQYGNLSIQSNGLKNRPLSAATFKGIYSKKPKDSKLNIDSFMNTHAGSIINPNSLNDDQSVNQDTDRFNRNNVYHEIVKKRPQIAKVDKEKLYEESIQLNRQVEKLRNDQQQLLKELQRVENEKIKYQKLISEVETYVDKKKGQKISLKESWLVINLKKQLQNLKNDIQYKKSVVIDLKRDPFTTQKQEHEIFVKVYQEIAEQYRVKTKQLQKQNSQKVTNNKVDNATDNNQEATDNSFNSNSNSSEVKAIELECEFKILQNQNEEFECQQSIIERKVAHTLIQLSQCKEELKEKEKDIEYLKEEIQRMIEKEKKNKEINSKINTFKLKNQNKNGEEIRQRKNSELERMKDPSYQLLKEKDIQIEENYKKITQLKQTLQEITNFEINSKNELNDELNHLKQVFNTLEAKYEQLNQEADEFNNQIPLENFPKLGYQFQITNNILQKQDGKPQVKVPKVTSFDIKVIAHEIKLRLTLKAIPIVEAVKKLFSQEVRKNSHVTIDEMRERLQMSPFSIKVYDEALLFARYLVEDNQEEFLYLDLNRSSNYRVIRSIFKTSIGQINIIDEETEKIKWKQLSLKITQFQQGLQETSNMYSKTGILSSEYVQRCLEETLNEIDQEEIDYVLMRMFEATNNYKRLNMELMFEIFNVNNWKSRSQRKELYQVYLEDGVQIDDEIDRFPTEINNSMMSNQNENEVSPNNLNNMIIPLSQFKYL</sequence>
<dbReference type="OrthoDB" id="296953at2759"/>
<keyword evidence="1" id="KW-0175">Coiled coil</keyword>
<dbReference type="AlphaFoldDB" id="I7LUE1"/>
<dbReference type="InParanoid" id="I7LUE1"/>
<feature type="region of interest" description="Disordered" evidence="2">
    <location>
        <begin position="220"/>
        <end position="251"/>
    </location>
</feature>
<evidence type="ECO:0000256" key="2">
    <source>
        <dbReference type="SAM" id="MobiDB-lite"/>
    </source>
</evidence>
<feature type="coiled-coil region" evidence="1">
    <location>
        <begin position="97"/>
        <end position="138"/>
    </location>
</feature>
<dbReference type="Proteomes" id="UP000009168">
    <property type="component" value="Unassembled WGS sequence"/>
</dbReference>
<dbReference type="EMBL" id="GG662740">
    <property type="protein sequence ID" value="EAR92878.2"/>
    <property type="molecule type" value="Genomic_DNA"/>
</dbReference>
<gene>
    <name evidence="3" type="ORF">TTHERM_00294910</name>
</gene>
<reference evidence="4" key="1">
    <citation type="journal article" date="2006" name="PLoS Biol.">
        <title>Macronuclear genome sequence of the ciliate Tetrahymena thermophila, a model eukaryote.</title>
        <authorList>
            <person name="Eisen J.A."/>
            <person name="Coyne R.S."/>
            <person name="Wu M."/>
            <person name="Wu D."/>
            <person name="Thiagarajan M."/>
            <person name="Wortman J.R."/>
            <person name="Badger J.H."/>
            <person name="Ren Q."/>
            <person name="Amedeo P."/>
            <person name="Jones K.M."/>
            <person name="Tallon L.J."/>
            <person name="Delcher A.L."/>
            <person name="Salzberg S.L."/>
            <person name="Silva J.C."/>
            <person name="Haas B.J."/>
            <person name="Majoros W.H."/>
            <person name="Farzad M."/>
            <person name="Carlton J.M."/>
            <person name="Smith R.K. Jr."/>
            <person name="Garg J."/>
            <person name="Pearlman R.E."/>
            <person name="Karrer K.M."/>
            <person name="Sun L."/>
            <person name="Manning G."/>
            <person name="Elde N.C."/>
            <person name="Turkewitz A.P."/>
            <person name="Asai D.J."/>
            <person name="Wilkes D.E."/>
            <person name="Wang Y."/>
            <person name="Cai H."/>
            <person name="Collins K."/>
            <person name="Stewart B.A."/>
            <person name="Lee S.R."/>
            <person name="Wilamowska K."/>
            <person name="Weinberg Z."/>
            <person name="Ruzzo W.L."/>
            <person name="Wloga D."/>
            <person name="Gaertig J."/>
            <person name="Frankel J."/>
            <person name="Tsao C.-C."/>
            <person name="Gorovsky M.A."/>
            <person name="Keeling P.J."/>
            <person name="Waller R.F."/>
            <person name="Patron N.J."/>
            <person name="Cherry J.M."/>
            <person name="Stover N.A."/>
            <person name="Krieger C.J."/>
            <person name="del Toro C."/>
            <person name="Ryder H.F."/>
            <person name="Williamson S.C."/>
            <person name="Barbeau R.A."/>
            <person name="Hamilton E.P."/>
            <person name="Orias E."/>
        </authorList>
    </citation>
    <scope>NUCLEOTIDE SEQUENCE [LARGE SCALE GENOMIC DNA]</scope>
    <source>
        <strain evidence="4">SB210</strain>
    </source>
</reference>
<feature type="coiled-coil region" evidence="1">
    <location>
        <begin position="397"/>
        <end position="431"/>
    </location>
</feature>
<dbReference type="KEGG" id="tet:TTHERM_00294910"/>